<dbReference type="PANTHER" id="PTHR11051">
    <property type="entry name" value="GLYCOSYL HYDROLASE-RELATED"/>
    <property type="match status" value="1"/>
</dbReference>
<evidence type="ECO:0000256" key="4">
    <source>
        <dbReference type="ARBA" id="ARBA00022801"/>
    </source>
</evidence>
<dbReference type="FunFam" id="1.50.10.10:FF:000032">
    <property type="entry name" value="Vacuolar acid trehalase"/>
    <property type="match status" value="1"/>
</dbReference>
<dbReference type="AlphaFoldDB" id="A0A0A1SQT4"/>
<evidence type="ECO:0000313" key="10">
    <source>
        <dbReference type="EMBL" id="CEJ82783.1"/>
    </source>
</evidence>
<gene>
    <name evidence="10" type="ORF">VHEMI02831</name>
</gene>
<dbReference type="EC" id="3.2.1.28" evidence="3"/>
<dbReference type="InterPro" id="IPR005194">
    <property type="entry name" value="Glyco_hydro_65_C"/>
</dbReference>
<organism evidence="10 11">
    <name type="scientific">[Torrubiella] hemipterigena</name>
    <dbReference type="NCBI Taxonomy" id="1531966"/>
    <lineage>
        <taxon>Eukaryota</taxon>
        <taxon>Fungi</taxon>
        <taxon>Dikarya</taxon>
        <taxon>Ascomycota</taxon>
        <taxon>Pezizomycotina</taxon>
        <taxon>Sordariomycetes</taxon>
        <taxon>Hypocreomycetidae</taxon>
        <taxon>Hypocreales</taxon>
        <taxon>Clavicipitaceae</taxon>
        <taxon>Clavicipitaceae incertae sedis</taxon>
        <taxon>'Torrubiella' clade</taxon>
    </lineage>
</organism>
<dbReference type="InterPro" id="IPR012341">
    <property type="entry name" value="6hp_glycosidase-like_sf"/>
</dbReference>
<keyword evidence="11" id="KW-1185">Reference proteome</keyword>
<dbReference type="Gene3D" id="1.50.10.10">
    <property type="match status" value="1"/>
</dbReference>
<dbReference type="OrthoDB" id="200349at2759"/>
<evidence type="ECO:0000256" key="5">
    <source>
        <dbReference type="ARBA" id="ARBA00023180"/>
    </source>
</evidence>
<protein>
    <recommendedName>
        <fullName evidence="3">alpha,alpha-trehalase</fullName>
        <ecNumber evidence="3">3.2.1.28</ecNumber>
    </recommendedName>
</protein>
<keyword evidence="6" id="KW-0732">Signal</keyword>
<evidence type="ECO:0000256" key="1">
    <source>
        <dbReference type="ARBA" id="ARBA00001576"/>
    </source>
</evidence>
<feature type="domain" description="Glycoside hydrolase family 65 C-terminal" evidence="8">
    <location>
        <begin position="745"/>
        <end position="787"/>
    </location>
</feature>
<keyword evidence="4" id="KW-0378">Hydrolase</keyword>
<dbReference type="HOGENOM" id="CLU_006285_4_0_1"/>
<dbReference type="GO" id="GO:0009277">
    <property type="term" value="C:fungal-type cell wall"/>
    <property type="evidence" value="ECO:0007669"/>
    <property type="project" value="TreeGrafter"/>
</dbReference>
<proteinExistence type="inferred from homology"/>
<dbReference type="InterPro" id="IPR011013">
    <property type="entry name" value="Gal_mutarotase_sf_dom"/>
</dbReference>
<evidence type="ECO:0000259" key="7">
    <source>
        <dbReference type="Pfam" id="PF03632"/>
    </source>
</evidence>
<comment type="catalytic activity">
    <reaction evidence="1">
        <text>alpha,alpha-trehalose + H2O = alpha-D-glucose + beta-D-glucose</text>
        <dbReference type="Rhea" id="RHEA:32675"/>
        <dbReference type="ChEBI" id="CHEBI:15377"/>
        <dbReference type="ChEBI" id="CHEBI:15903"/>
        <dbReference type="ChEBI" id="CHEBI:16551"/>
        <dbReference type="ChEBI" id="CHEBI:17925"/>
        <dbReference type="EC" id="3.2.1.28"/>
    </reaction>
</comment>
<dbReference type="GO" id="GO:0005993">
    <property type="term" value="P:trehalose catabolic process"/>
    <property type="evidence" value="ECO:0007669"/>
    <property type="project" value="TreeGrafter"/>
</dbReference>
<reference evidence="10 11" key="1">
    <citation type="journal article" date="2015" name="Genome Announc.">
        <title>Draft Genome Sequence and Gene Annotation of the Entomopathogenic Fungus Verticillium hemipterigenum.</title>
        <authorList>
            <person name="Horn F."/>
            <person name="Habel A."/>
            <person name="Scharf D.H."/>
            <person name="Dworschak J."/>
            <person name="Brakhage A.A."/>
            <person name="Guthke R."/>
            <person name="Hertweck C."/>
            <person name="Linde J."/>
        </authorList>
    </citation>
    <scope>NUCLEOTIDE SEQUENCE [LARGE SCALE GENOMIC DNA]</scope>
</reference>
<dbReference type="STRING" id="1531966.A0A0A1SQT4"/>
<evidence type="ECO:0000259" key="8">
    <source>
        <dbReference type="Pfam" id="PF03633"/>
    </source>
</evidence>
<dbReference type="InterPro" id="IPR005195">
    <property type="entry name" value="Glyco_hydro_65_M"/>
</dbReference>
<evidence type="ECO:0000256" key="3">
    <source>
        <dbReference type="ARBA" id="ARBA00012757"/>
    </source>
</evidence>
<dbReference type="Pfam" id="PF03632">
    <property type="entry name" value="Glyco_hydro_65m"/>
    <property type="match status" value="1"/>
</dbReference>
<feature type="domain" description="Glycoside hydrolase family 65 N-terminal" evidence="9">
    <location>
        <begin position="50"/>
        <end position="312"/>
    </location>
</feature>
<name>A0A0A1SQT4_9HYPO</name>
<evidence type="ECO:0000259" key="9">
    <source>
        <dbReference type="Pfam" id="PF03636"/>
    </source>
</evidence>
<dbReference type="SUPFAM" id="SSF48208">
    <property type="entry name" value="Six-hairpin glycosidases"/>
    <property type="match status" value="1"/>
</dbReference>
<accession>A0A0A1SQT4</accession>
<dbReference type="SUPFAM" id="SSF74650">
    <property type="entry name" value="Galactose mutarotase-like"/>
    <property type="match status" value="1"/>
</dbReference>
<evidence type="ECO:0000256" key="6">
    <source>
        <dbReference type="SAM" id="SignalP"/>
    </source>
</evidence>
<dbReference type="PANTHER" id="PTHR11051:SF8">
    <property type="entry name" value="PROTEIN-GLUCOSYLGALACTOSYLHYDROXYLYSINE GLUCOSIDASE"/>
    <property type="match status" value="1"/>
</dbReference>
<dbReference type="GO" id="GO:0004555">
    <property type="term" value="F:alpha,alpha-trehalase activity"/>
    <property type="evidence" value="ECO:0007669"/>
    <property type="project" value="UniProtKB-EC"/>
</dbReference>
<dbReference type="EMBL" id="CDHN01000001">
    <property type="protein sequence ID" value="CEJ82783.1"/>
    <property type="molecule type" value="Genomic_DNA"/>
</dbReference>
<dbReference type="Gene3D" id="2.70.98.40">
    <property type="entry name" value="Glycoside hydrolase, family 65, N-terminal domain"/>
    <property type="match status" value="1"/>
</dbReference>
<dbReference type="GO" id="GO:0030246">
    <property type="term" value="F:carbohydrate binding"/>
    <property type="evidence" value="ECO:0007669"/>
    <property type="project" value="InterPro"/>
</dbReference>
<feature type="signal peptide" evidence="6">
    <location>
        <begin position="1"/>
        <end position="18"/>
    </location>
</feature>
<dbReference type="Pfam" id="PF03633">
    <property type="entry name" value="Glyco_hydro_65C"/>
    <property type="match status" value="1"/>
</dbReference>
<keyword evidence="5" id="KW-0325">Glycoprotein</keyword>
<feature type="chain" id="PRO_5001989619" description="alpha,alpha-trehalase" evidence="6">
    <location>
        <begin position="19"/>
        <end position="1003"/>
    </location>
</feature>
<dbReference type="Proteomes" id="UP000039046">
    <property type="component" value="Unassembled WGS sequence"/>
</dbReference>
<comment type="similarity">
    <text evidence="2">Belongs to the glycosyl hydrolase 65 family.</text>
</comment>
<dbReference type="Gene3D" id="2.60.120.260">
    <property type="entry name" value="Galactose-binding domain-like"/>
    <property type="match status" value="1"/>
</dbReference>
<feature type="domain" description="Glycoside hydrolase family 65 central catalytic" evidence="7">
    <location>
        <begin position="403"/>
        <end position="590"/>
    </location>
</feature>
<dbReference type="InterPro" id="IPR005196">
    <property type="entry name" value="Glyco_hydro_65_N"/>
</dbReference>
<dbReference type="Gene3D" id="2.60.420.10">
    <property type="entry name" value="Maltose phosphorylase, domain 3"/>
    <property type="match status" value="1"/>
</dbReference>
<evidence type="ECO:0000313" key="11">
    <source>
        <dbReference type="Proteomes" id="UP000039046"/>
    </source>
</evidence>
<dbReference type="InterPro" id="IPR037018">
    <property type="entry name" value="GH65_N"/>
</dbReference>
<dbReference type="Pfam" id="PF03636">
    <property type="entry name" value="Glyco_hydro_65N"/>
    <property type="match status" value="1"/>
</dbReference>
<sequence length="1003" mass="108664">MLPRLAPILLGAATLAAASHDASSPYISKSRFDGVSWDVRNWRLSSTVLDQGHYQARGAVANGYIGISVASAGPFFEREVPVNGDVISGWPLFSERLSFAGLAGFWDEQPRTKGSNFDWLYQYGGESFISGLPHWAGLILDLGNGQYLDATVNNSTISRFQTTYDYKEGSLHWKYRWTPSKCSAGAFDVSYQIFAHKLEINKAVVRMSITPSKDVNATVANVLDGASAVRTSFLESGADGDAIYTGVSPLGVDVKAYIYSVLDGDADLASAQKIADKPYIHGNESTIAQAVNVQLQAGKTTTLTKFVGIASTDAFADAKATARKAAHDGKQQGFDNLLRTHVSEWAQVMPVESVDDFCYENGTLPADDYIVDQSITAVVNPYYLLQNTVSANALTKVDHAKVNDYSISVGGLTSDAYAGMVFWDAETWMQPGLVAAFPESARRIANYRVALYDQAKENVKTKFVGSQNATYFDESAALYPWTSGRSGNCTGTGPCFDYEYHLNGDIGIALVNQWITSGDDDTFKEDYFPIYDSVATAYGNLLAKNGTKWTLTNMTDPDEYANHVDAGGFTMALMAQTMLNANKFRKQFGKAPNDTWTSMAADVLIIRQNNITLEYTTMNNSVAVKQADVVLNAFPLDLTSSYGPGEALSDLDYYALKQSPDGPAMTYAIFSIVANDVSPSGCSAYTYAQYSYSPYARAPFYQLSEQLIDDASINGGTHPAFPFLTGHGGANQVALYGYLGLRLIPDDTLHISPNLPPQIPRLRFRTFYWRGWPITAQANYTHTTIARAVDTQELDTADQKYANASIKVQVGSTGAATHELKVDGTPLVIENRKTGSLATVNGNIAQCQPAKSAGEFVPGQFPMSVVDGAASTKWQPLHADKAASVTVALPPTEKGITGFFFDWAQQPPVNATVVLHDDETADIATAAADRVYSFNVKISSPYNAQANDNDIHLEPGNSSTVTWAAKSAKYATLWVEGNQALAAREVQYKNGTGATVAEFAVLV</sequence>
<dbReference type="InterPro" id="IPR008928">
    <property type="entry name" value="6-hairpin_glycosidase_sf"/>
</dbReference>
<evidence type="ECO:0000256" key="2">
    <source>
        <dbReference type="ARBA" id="ARBA00006768"/>
    </source>
</evidence>